<organism evidence="2 3">
    <name type="scientific">Macrostomum lignano</name>
    <dbReference type="NCBI Taxonomy" id="282301"/>
    <lineage>
        <taxon>Eukaryota</taxon>
        <taxon>Metazoa</taxon>
        <taxon>Spiralia</taxon>
        <taxon>Lophotrochozoa</taxon>
        <taxon>Platyhelminthes</taxon>
        <taxon>Rhabditophora</taxon>
        <taxon>Macrostomorpha</taxon>
        <taxon>Macrostomida</taxon>
        <taxon>Macrostomidae</taxon>
        <taxon>Macrostomum</taxon>
    </lineage>
</organism>
<dbReference type="SUPFAM" id="SSF55418">
    <property type="entry name" value="eIF4e-like"/>
    <property type="match status" value="1"/>
</dbReference>
<dbReference type="GO" id="GO:0003723">
    <property type="term" value="F:RNA binding"/>
    <property type="evidence" value="ECO:0007669"/>
    <property type="project" value="InterPro"/>
</dbReference>
<dbReference type="Gene3D" id="3.30.760.10">
    <property type="entry name" value="RNA Cap, Translation Initiation Factor Eif4e"/>
    <property type="match status" value="1"/>
</dbReference>
<evidence type="ECO:0000313" key="3">
    <source>
        <dbReference type="WBParaSite" id="maker-unitig_41004-snap-gene-0.1-mRNA-1"/>
    </source>
</evidence>
<proteinExistence type="predicted"/>
<evidence type="ECO:0000313" key="2">
    <source>
        <dbReference type="Proteomes" id="UP000095280"/>
    </source>
</evidence>
<dbReference type="Pfam" id="PF01652">
    <property type="entry name" value="IF4E"/>
    <property type="match status" value="1"/>
</dbReference>
<sequence>ETDYHIEGGSFRFKCPQTAHSHHLARATADAAIGEQLSDWLAKGDDVSGVSCSVRESQDIVEIWHTRADLASKASIFENVPKLLPRNTKFLASFHKAFRDNYRAHMQPAEKRTAAWPQTARTSASPPGLGGGQRNSDQAASCCSVCCPNCLYARTERVDNGDHFGVSYCHREVSVVCHRIVNGRDACIVKCCPFSHCSRYTRQPITAGDPAVTPSCCPALPVTRHDGPQRRSRPAFCAVPLSADPLGGPFCTNCCTALGLGTPVRMMARCCDLLRLAVVFAQPDETCARLRSVSRATAPKPLYWFWT</sequence>
<keyword evidence="2" id="KW-1185">Reference proteome</keyword>
<evidence type="ECO:0000256" key="1">
    <source>
        <dbReference type="SAM" id="MobiDB-lite"/>
    </source>
</evidence>
<name>A0A1I8FMH9_9PLAT</name>
<protein>
    <submittedName>
        <fullName evidence="3">START domain-containing protein</fullName>
    </submittedName>
</protein>
<reference evidence="3" key="1">
    <citation type="submission" date="2016-11" db="UniProtKB">
        <authorList>
            <consortium name="WormBaseParasite"/>
        </authorList>
    </citation>
    <scope>IDENTIFICATION</scope>
</reference>
<dbReference type="Proteomes" id="UP000095280">
    <property type="component" value="Unplaced"/>
</dbReference>
<dbReference type="InterPro" id="IPR023398">
    <property type="entry name" value="TIF_eIF4e-like"/>
</dbReference>
<dbReference type="WBParaSite" id="maker-unitig_41004-snap-gene-0.1-mRNA-1">
    <property type="protein sequence ID" value="maker-unitig_41004-snap-gene-0.1-mRNA-1"/>
    <property type="gene ID" value="maker-unitig_41004-snap-gene-0.1"/>
</dbReference>
<dbReference type="InterPro" id="IPR001040">
    <property type="entry name" value="TIF_eIF_4E"/>
</dbReference>
<dbReference type="AlphaFoldDB" id="A0A1I8FMH9"/>
<accession>A0A1I8FMH9</accession>
<dbReference type="GO" id="GO:0003743">
    <property type="term" value="F:translation initiation factor activity"/>
    <property type="evidence" value="ECO:0007669"/>
    <property type="project" value="InterPro"/>
</dbReference>
<feature type="region of interest" description="Disordered" evidence="1">
    <location>
        <begin position="109"/>
        <end position="132"/>
    </location>
</feature>